<evidence type="ECO:0000256" key="4">
    <source>
        <dbReference type="ARBA" id="ARBA00022452"/>
    </source>
</evidence>
<evidence type="ECO:0000256" key="1">
    <source>
        <dbReference type="ARBA" id="ARBA00004442"/>
    </source>
</evidence>
<evidence type="ECO:0000256" key="2">
    <source>
        <dbReference type="ARBA" id="ARBA00007613"/>
    </source>
</evidence>
<evidence type="ECO:0000313" key="9">
    <source>
        <dbReference type="EMBL" id="QHS58192.1"/>
    </source>
</evidence>
<dbReference type="Pfam" id="PF02321">
    <property type="entry name" value="OEP"/>
    <property type="match status" value="1"/>
</dbReference>
<dbReference type="SUPFAM" id="SSF56954">
    <property type="entry name" value="Outer membrane efflux proteins (OEP)"/>
    <property type="match status" value="1"/>
</dbReference>
<dbReference type="GO" id="GO:0015288">
    <property type="term" value="F:porin activity"/>
    <property type="evidence" value="ECO:0007669"/>
    <property type="project" value="TreeGrafter"/>
</dbReference>
<evidence type="ECO:0000256" key="7">
    <source>
        <dbReference type="ARBA" id="ARBA00023237"/>
    </source>
</evidence>
<dbReference type="RefSeq" id="WP_162329897.1">
    <property type="nucleotide sequence ID" value="NZ_CP048113.1"/>
</dbReference>
<evidence type="ECO:0000256" key="5">
    <source>
        <dbReference type="ARBA" id="ARBA00022692"/>
    </source>
</evidence>
<dbReference type="AlphaFoldDB" id="A0A6B9Z7I5"/>
<dbReference type="PANTHER" id="PTHR30026">
    <property type="entry name" value="OUTER MEMBRANE PROTEIN TOLC"/>
    <property type="match status" value="1"/>
</dbReference>
<evidence type="ECO:0000256" key="3">
    <source>
        <dbReference type="ARBA" id="ARBA00022448"/>
    </source>
</evidence>
<reference evidence="9 10" key="1">
    <citation type="submission" date="2020-01" db="EMBL/GenBank/DDBJ databases">
        <title>Complete genome sequence of Chitinophaga sp. H33E-04 isolated from quinoa roots.</title>
        <authorList>
            <person name="Weon H.-Y."/>
            <person name="Lee S.A."/>
        </authorList>
    </citation>
    <scope>NUCLEOTIDE SEQUENCE [LARGE SCALE GENOMIC DNA]</scope>
    <source>
        <strain evidence="9 10">H33E-04</strain>
    </source>
</reference>
<evidence type="ECO:0000256" key="6">
    <source>
        <dbReference type="ARBA" id="ARBA00023136"/>
    </source>
</evidence>
<protein>
    <submittedName>
        <fullName evidence="9">TolC family protein</fullName>
    </submittedName>
</protein>
<name>A0A6B9Z7I5_9BACT</name>
<dbReference type="InterPro" id="IPR051906">
    <property type="entry name" value="TolC-like"/>
</dbReference>
<dbReference type="GO" id="GO:0015562">
    <property type="term" value="F:efflux transmembrane transporter activity"/>
    <property type="evidence" value="ECO:0007669"/>
    <property type="project" value="InterPro"/>
</dbReference>
<keyword evidence="4" id="KW-1134">Transmembrane beta strand</keyword>
<dbReference type="PANTHER" id="PTHR30026:SF23">
    <property type="entry name" value="TO APRF-PUTATIVE OUTER MEMBRANE EFFLUX PROTEIN OR SECRETED ALKALINE PHOSPHATASE-RELATED"/>
    <property type="match status" value="1"/>
</dbReference>
<comment type="similarity">
    <text evidence="2">Belongs to the outer membrane factor (OMF) (TC 1.B.17) family.</text>
</comment>
<sequence>MKCITSILILFITVSDPSYAQESLGNHPLTLPAAFALAMRNNTDISVARHESNLARQEATVSRLGHLPDASAGLTEGYLSNADIWEPPGLGDHRTLHIPHQMTALSVEASEVIYAGGRVNANVRKADLKEQIALLALEEKQQDILLLIAARYLEIYRQLNHREVYLNNSRLARERMHNIMALRKQGMVTKNDSLRTQIQISDYDLAARRVGNAIIRLNNSFNVALALPDSMRLIPDSSLLHTPRHTEGLDYYLALAQGNSPSLRIGDLETAVSHVQINEIKAERLPVLSAYAGSGFQRPFLNAAPPQDIYYNIWQAGIRLHYNINSLYKTPQKIRAGELAQTVAQSRARLREEEVDVSVRNAYNRYQESWDVLETSKRDVESANENYRIVMEKYQNQLALITDVIDASNTKIDTEIKVTDALIDTIYTYYQLLKSAGKL</sequence>
<keyword evidence="3" id="KW-0813">Transport</keyword>
<dbReference type="Gene3D" id="1.20.1600.10">
    <property type="entry name" value="Outer membrane efflux proteins (OEP)"/>
    <property type="match status" value="1"/>
</dbReference>
<evidence type="ECO:0000256" key="8">
    <source>
        <dbReference type="SAM" id="SignalP"/>
    </source>
</evidence>
<feature type="chain" id="PRO_5025497494" evidence="8">
    <location>
        <begin position="21"/>
        <end position="439"/>
    </location>
</feature>
<dbReference type="KEGG" id="chih:GWR21_00855"/>
<dbReference type="EMBL" id="CP048113">
    <property type="protein sequence ID" value="QHS58192.1"/>
    <property type="molecule type" value="Genomic_DNA"/>
</dbReference>
<dbReference type="InterPro" id="IPR003423">
    <property type="entry name" value="OMP_efflux"/>
</dbReference>
<accession>A0A6B9Z7I5</accession>
<keyword evidence="10" id="KW-1185">Reference proteome</keyword>
<evidence type="ECO:0000313" key="10">
    <source>
        <dbReference type="Proteomes" id="UP000476411"/>
    </source>
</evidence>
<feature type="signal peptide" evidence="8">
    <location>
        <begin position="1"/>
        <end position="20"/>
    </location>
</feature>
<dbReference type="GO" id="GO:1990281">
    <property type="term" value="C:efflux pump complex"/>
    <property type="evidence" value="ECO:0007669"/>
    <property type="project" value="TreeGrafter"/>
</dbReference>
<gene>
    <name evidence="9" type="ORF">GWR21_00855</name>
</gene>
<dbReference type="Proteomes" id="UP000476411">
    <property type="component" value="Chromosome"/>
</dbReference>
<organism evidence="9 10">
    <name type="scientific">Chitinophaga agri</name>
    <dbReference type="NCBI Taxonomy" id="2703787"/>
    <lineage>
        <taxon>Bacteria</taxon>
        <taxon>Pseudomonadati</taxon>
        <taxon>Bacteroidota</taxon>
        <taxon>Chitinophagia</taxon>
        <taxon>Chitinophagales</taxon>
        <taxon>Chitinophagaceae</taxon>
        <taxon>Chitinophaga</taxon>
    </lineage>
</organism>
<comment type="subcellular location">
    <subcellularLocation>
        <location evidence="1">Cell outer membrane</location>
    </subcellularLocation>
</comment>
<keyword evidence="8" id="KW-0732">Signal</keyword>
<dbReference type="GO" id="GO:0009279">
    <property type="term" value="C:cell outer membrane"/>
    <property type="evidence" value="ECO:0007669"/>
    <property type="project" value="UniProtKB-SubCell"/>
</dbReference>
<keyword evidence="6" id="KW-0472">Membrane</keyword>
<proteinExistence type="inferred from homology"/>
<keyword evidence="5" id="KW-0812">Transmembrane</keyword>
<keyword evidence="7" id="KW-0998">Cell outer membrane</keyword>